<keyword evidence="12" id="KW-1185">Reference proteome</keyword>
<dbReference type="Gene3D" id="1.20.5.420">
    <property type="entry name" value="Immunoglobulin FC, subunit C"/>
    <property type="match status" value="1"/>
</dbReference>
<dbReference type="EMBL" id="CAJVPQ010011822">
    <property type="protein sequence ID" value="CAG8728960.1"/>
    <property type="molecule type" value="Genomic_DNA"/>
</dbReference>
<dbReference type="PANTHER" id="PTHR31983">
    <property type="entry name" value="ENDO-1,3(4)-BETA-GLUCANASE 1"/>
    <property type="match status" value="1"/>
</dbReference>
<keyword evidence="5" id="KW-0119">Carbohydrate metabolism</keyword>
<keyword evidence="6" id="KW-0326">Glycosidase</keyword>
<dbReference type="GO" id="GO:0052861">
    <property type="term" value="F:endo-1,3(4)-beta-glucanase activity"/>
    <property type="evidence" value="ECO:0007669"/>
    <property type="project" value="InterPro"/>
</dbReference>
<dbReference type="GO" id="GO:0042973">
    <property type="term" value="F:glucan endo-1,3-beta-D-glucosidase activity"/>
    <property type="evidence" value="ECO:0007669"/>
    <property type="project" value="UniProtKB-EC"/>
</dbReference>
<evidence type="ECO:0000256" key="3">
    <source>
        <dbReference type="ARBA" id="ARBA00012780"/>
    </source>
</evidence>
<dbReference type="InterPro" id="IPR040720">
    <property type="entry name" value="GH81_C"/>
</dbReference>
<dbReference type="OrthoDB" id="4473401at2759"/>
<keyword evidence="8" id="KW-0624">Polysaccharide degradation</keyword>
<evidence type="ECO:0000256" key="7">
    <source>
        <dbReference type="ARBA" id="ARBA00023316"/>
    </source>
</evidence>
<keyword evidence="4" id="KW-0378">Hydrolase</keyword>
<evidence type="ECO:0000313" key="11">
    <source>
        <dbReference type="EMBL" id="CAG8728960.1"/>
    </source>
</evidence>
<evidence type="ECO:0000256" key="8">
    <source>
        <dbReference type="ARBA" id="ARBA00023326"/>
    </source>
</evidence>
<dbReference type="InterPro" id="IPR040451">
    <property type="entry name" value="GH81_N"/>
</dbReference>
<feature type="non-terminal residue" evidence="11">
    <location>
        <position position="689"/>
    </location>
</feature>
<dbReference type="GO" id="GO:0071555">
    <property type="term" value="P:cell wall organization"/>
    <property type="evidence" value="ECO:0007669"/>
    <property type="project" value="UniProtKB-KW"/>
</dbReference>
<dbReference type="Proteomes" id="UP000789570">
    <property type="component" value="Unassembled WGS sequence"/>
</dbReference>
<organism evidence="11 12">
    <name type="scientific">Funneliformis caledonium</name>
    <dbReference type="NCBI Taxonomy" id="1117310"/>
    <lineage>
        <taxon>Eukaryota</taxon>
        <taxon>Fungi</taxon>
        <taxon>Fungi incertae sedis</taxon>
        <taxon>Mucoromycota</taxon>
        <taxon>Glomeromycotina</taxon>
        <taxon>Glomeromycetes</taxon>
        <taxon>Glomerales</taxon>
        <taxon>Glomeraceae</taxon>
        <taxon>Funneliformis</taxon>
    </lineage>
</organism>
<reference evidence="11" key="1">
    <citation type="submission" date="2021-06" db="EMBL/GenBank/DDBJ databases">
        <authorList>
            <person name="Kallberg Y."/>
            <person name="Tangrot J."/>
            <person name="Rosling A."/>
        </authorList>
    </citation>
    <scope>NUCLEOTIDE SEQUENCE</scope>
    <source>
        <strain evidence="11">UK204</strain>
    </source>
</reference>
<dbReference type="Gene3D" id="1.10.287.1170">
    <property type="entry name" value="glycoside hydrolase family 81 endo-[beta] glucanase"/>
    <property type="match status" value="1"/>
</dbReference>
<dbReference type="AlphaFoldDB" id="A0A9N9NFF8"/>
<feature type="domain" description="Glycosyl hydrolase family 81 N-terminal" evidence="9">
    <location>
        <begin position="15"/>
        <end position="330"/>
    </location>
</feature>
<evidence type="ECO:0000259" key="10">
    <source>
        <dbReference type="Pfam" id="PF17652"/>
    </source>
</evidence>
<evidence type="ECO:0000256" key="1">
    <source>
        <dbReference type="ARBA" id="ARBA00000382"/>
    </source>
</evidence>
<dbReference type="PANTHER" id="PTHR31983:SF0">
    <property type="entry name" value="GLUCAN ENDO-1,3-BETA-D-GLUCOSIDASE 2"/>
    <property type="match status" value="1"/>
</dbReference>
<evidence type="ECO:0000256" key="4">
    <source>
        <dbReference type="ARBA" id="ARBA00022801"/>
    </source>
</evidence>
<accession>A0A9N9NFF8</accession>
<dbReference type="EC" id="3.2.1.39" evidence="3"/>
<dbReference type="Pfam" id="PF17652">
    <property type="entry name" value="Glyco_hydro81C"/>
    <property type="match status" value="1"/>
</dbReference>
<protein>
    <recommendedName>
        <fullName evidence="3">glucan endo-1,3-beta-D-glucosidase</fullName>
        <ecNumber evidence="3">3.2.1.39</ecNumber>
    </recommendedName>
</protein>
<comment type="catalytic activity">
    <reaction evidence="1">
        <text>Hydrolysis of (1-&gt;3)-beta-D-glucosidic linkages in (1-&gt;3)-beta-D-glucans.</text>
        <dbReference type="EC" id="3.2.1.39"/>
    </reaction>
</comment>
<evidence type="ECO:0000256" key="2">
    <source>
        <dbReference type="ARBA" id="ARBA00010730"/>
    </source>
</evidence>
<evidence type="ECO:0000256" key="5">
    <source>
        <dbReference type="ARBA" id="ARBA00023277"/>
    </source>
</evidence>
<dbReference type="GO" id="GO:0000272">
    <property type="term" value="P:polysaccharide catabolic process"/>
    <property type="evidence" value="ECO:0007669"/>
    <property type="project" value="UniProtKB-KW"/>
</dbReference>
<feature type="domain" description="Glycosyl hydrolase family 81 C-terminal" evidence="10">
    <location>
        <begin position="340"/>
        <end position="681"/>
    </location>
</feature>
<dbReference type="InterPro" id="IPR005200">
    <property type="entry name" value="Endo-beta-glucanase"/>
</dbReference>
<dbReference type="Pfam" id="PF03639">
    <property type="entry name" value="Glyco_hydro_81"/>
    <property type="match status" value="1"/>
</dbReference>
<keyword evidence="7" id="KW-0961">Cell wall biogenesis/degradation</keyword>
<evidence type="ECO:0000259" key="9">
    <source>
        <dbReference type="Pfam" id="PF03639"/>
    </source>
</evidence>
<sequence length="689" mass="75853">FSIFHHHHFFISKPHPQPPRRLDPEFAKSNKPIPTNKFYTNLLVDTNLNPNPVFPLPYALRFESNPDGALNGFSISNVDEYQKTLGPDPNADPVQFFFSVYTPSIAISANELPKLPDLLLSDPTDFSIVATLSFSATQKITMPIVRGMAFVTAIYENLTPLFLTGVGFTSISSPVKVGSLQQFTVGLNDGSTWLIYAGGSPELVLTLTDGKIVCDSGPFSGTIQIAKVPKGNDEAIGIYSNSSGTYATGVDLDVENDGKVGSYTFNWKIAGDSSKSLLQFALPHHVSSLTSGATPTSISLTSPSKGQMIAFSGNSWSFTEPELNNIGILPTNFESLLTGDQKALIAEQAKLDIAQDFTKLSNLESTYFSGKVMAKFALVCLIANDVIVDEALSTTCIDQLKNAMQSFVTNTQIVPFRYDSSWKGISIDRDDQGADFGAAFYNDHHFHYGYFVYTAAILRHLDEAWGAQNGEWVESLIRDVSNPSADDTFFPTFRNFDWFSGHSWASGIIASGDGNNEESTSEDYNFVYGMKLWGQVSKRPHTEQLADVMLAVEARSMSTYFLMEDDNVVQPKKFIKNKVTGILFENKADHTTFFSNTTDAIHGIQMIPVTPIMPYIRSKKFINEEWNQILAPIVGGLTSNFQSLIEMNHAIVDPKAGSDYFANANKTNAPLDEGLSKTWALFWCAVQSV</sequence>
<gene>
    <name evidence="11" type="ORF">FCALED_LOCUS14851</name>
</gene>
<evidence type="ECO:0000256" key="6">
    <source>
        <dbReference type="ARBA" id="ARBA00023295"/>
    </source>
</evidence>
<dbReference type="PROSITE" id="PS52008">
    <property type="entry name" value="GH81"/>
    <property type="match status" value="1"/>
</dbReference>
<dbReference type="Gene3D" id="2.70.98.30">
    <property type="entry name" value="Golgi alpha-mannosidase II, domain 4"/>
    <property type="match status" value="1"/>
</dbReference>
<comment type="similarity">
    <text evidence="2">Belongs to the glycosyl hydrolase 81 family.</text>
</comment>
<proteinExistence type="inferred from homology"/>
<name>A0A9N9NFF8_9GLOM</name>
<evidence type="ECO:0000313" key="12">
    <source>
        <dbReference type="Proteomes" id="UP000789570"/>
    </source>
</evidence>
<dbReference type="GO" id="GO:0009986">
    <property type="term" value="C:cell surface"/>
    <property type="evidence" value="ECO:0007669"/>
    <property type="project" value="TreeGrafter"/>
</dbReference>
<comment type="caution">
    <text evidence="11">The sequence shown here is derived from an EMBL/GenBank/DDBJ whole genome shotgun (WGS) entry which is preliminary data.</text>
</comment>